<dbReference type="InterPro" id="IPR048020">
    <property type="entry name" value="Transpos_IS3"/>
</dbReference>
<dbReference type="PANTHER" id="PTHR46889">
    <property type="entry name" value="TRANSPOSASE INSF FOR INSERTION SEQUENCE IS3B-RELATED"/>
    <property type="match status" value="1"/>
</dbReference>
<dbReference type="KEGG" id="mshj:MSHI_16880"/>
<dbReference type="Gene3D" id="3.30.420.10">
    <property type="entry name" value="Ribonuclease H-like superfamily/Ribonuclease H"/>
    <property type="match status" value="1"/>
</dbReference>
<feature type="region of interest" description="Disordered" evidence="1">
    <location>
        <begin position="30"/>
        <end position="53"/>
    </location>
</feature>
<feature type="domain" description="Integrase catalytic" evidence="2">
    <location>
        <begin position="121"/>
        <end position="285"/>
    </location>
</feature>
<dbReference type="InterPro" id="IPR036397">
    <property type="entry name" value="RNaseH_sf"/>
</dbReference>
<gene>
    <name evidence="3" type="ORF">MSHI_16880</name>
</gene>
<evidence type="ECO:0000313" key="4">
    <source>
        <dbReference type="Proteomes" id="UP000467236"/>
    </source>
</evidence>
<protein>
    <submittedName>
        <fullName evidence="3">Transposase</fullName>
    </submittedName>
</protein>
<keyword evidence="4" id="KW-1185">Reference proteome</keyword>
<dbReference type="InterPro" id="IPR050900">
    <property type="entry name" value="Transposase_IS3/IS150/IS904"/>
</dbReference>
<evidence type="ECO:0000259" key="2">
    <source>
        <dbReference type="PROSITE" id="PS50994"/>
    </source>
</evidence>
<feature type="compositionally biased region" description="Pro residues" evidence="1">
    <location>
        <begin position="37"/>
        <end position="46"/>
    </location>
</feature>
<dbReference type="PANTHER" id="PTHR46889:SF4">
    <property type="entry name" value="TRANSPOSASE INSO FOR INSERTION SEQUENCE ELEMENT IS911B-RELATED"/>
    <property type="match status" value="1"/>
</dbReference>
<dbReference type="SUPFAM" id="SSF46689">
    <property type="entry name" value="Homeodomain-like"/>
    <property type="match status" value="1"/>
</dbReference>
<dbReference type="EMBL" id="AP022575">
    <property type="protein sequence ID" value="BBX73782.1"/>
    <property type="molecule type" value="Genomic_DNA"/>
</dbReference>
<reference evidence="3 4" key="1">
    <citation type="journal article" date="2019" name="Emerg. Microbes Infect.">
        <title>Comprehensive subspecies identification of 175 nontuberculous mycobacteria species based on 7547 genomic profiles.</title>
        <authorList>
            <person name="Matsumoto Y."/>
            <person name="Kinjo T."/>
            <person name="Motooka D."/>
            <person name="Nabeya D."/>
            <person name="Jung N."/>
            <person name="Uechi K."/>
            <person name="Horii T."/>
            <person name="Iida T."/>
            <person name="Fujita J."/>
            <person name="Nakamura S."/>
        </authorList>
    </citation>
    <scope>NUCLEOTIDE SEQUENCE [LARGE SCALE GENOMIC DNA]</scope>
    <source>
        <strain evidence="3 4">JCM 14233</strain>
    </source>
</reference>
<dbReference type="Pfam" id="PF00665">
    <property type="entry name" value="rve"/>
    <property type="match status" value="1"/>
</dbReference>
<dbReference type="NCBIfam" id="NF033516">
    <property type="entry name" value="transpos_IS3"/>
    <property type="match status" value="1"/>
</dbReference>
<proteinExistence type="predicted"/>
<organism evidence="3 4">
    <name type="scientific">Mycobacterium shinjukuense</name>
    <dbReference type="NCBI Taxonomy" id="398694"/>
    <lineage>
        <taxon>Bacteria</taxon>
        <taxon>Bacillati</taxon>
        <taxon>Actinomycetota</taxon>
        <taxon>Actinomycetes</taxon>
        <taxon>Mycobacteriales</taxon>
        <taxon>Mycobacteriaceae</taxon>
        <taxon>Mycobacterium</taxon>
    </lineage>
</organism>
<accession>A0A7I7MPR5</accession>
<dbReference type="Proteomes" id="UP000467236">
    <property type="component" value="Chromosome"/>
</dbReference>
<dbReference type="GO" id="GO:0015074">
    <property type="term" value="P:DNA integration"/>
    <property type="evidence" value="ECO:0007669"/>
    <property type="project" value="InterPro"/>
</dbReference>
<dbReference type="InterPro" id="IPR009057">
    <property type="entry name" value="Homeodomain-like_sf"/>
</dbReference>
<dbReference type="SUPFAM" id="SSF53098">
    <property type="entry name" value="Ribonuclease H-like"/>
    <property type="match status" value="1"/>
</dbReference>
<dbReference type="PROSITE" id="PS50994">
    <property type="entry name" value="INTEGRASE"/>
    <property type="match status" value="1"/>
</dbReference>
<name>A0A7I7MPR5_9MYCO</name>
<dbReference type="AlphaFoldDB" id="A0A7I7MPR5"/>
<dbReference type="InterPro" id="IPR012337">
    <property type="entry name" value="RNaseH-like_sf"/>
</dbReference>
<sequence length="336" mass="37640">MIDEHLPNLAAATSTKRACALLGASRATVYRRRNPKPRPAAPPRPEPANKLSEAERQHVLSVLRSPEYCDLAPAQVWARLLDDGIYLCSIRTMYRLLAIAGENRERRRQRTHPAKKKPELIATAPNQVWSWDITKLQGPQRGIYYQLYVIIDIYSRYVVGWTVTATETGELAKEFIDATLATHDIEPDQLTLHADRGTSMTSKPVAQLLVDLGVDRSHSRPHVSNDNPYSEANFKTLKYCPAFPGRFGSIEDARAFCTVFFDYYNHVHRHSGIGLHTAASVHYGTATEIQAQRAATLDAAYAANPARFRHQRPTPPKLPTVAWINQPTPEALIKSA</sequence>
<dbReference type="InterPro" id="IPR001584">
    <property type="entry name" value="Integrase_cat-core"/>
</dbReference>
<evidence type="ECO:0000313" key="3">
    <source>
        <dbReference type="EMBL" id="BBX73782.1"/>
    </source>
</evidence>
<evidence type="ECO:0000256" key="1">
    <source>
        <dbReference type="SAM" id="MobiDB-lite"/>
    </source>
</evidence>
<dbReference type="GO" id="GO:0003676">
    <property type="term" value="F:nucleic acid binding"/>
    <property type="evidence" value="ECO:0007669"/>
    <property type="project" value="InterPro"/>
</dbReference>